<name>A0A7H1QDP3_9ACTN</name>
<dbReference type="EMBL" id="CP051009">
    <property type="protein sequence ID" value="QNT98423.1"/>
    <property type="molecule type" value="Genomic_DNA"/>
</dbReference>
<reference evidence="1 2" key="1">
    <citation type="submission" date="2020-04" db="EMBL/GenBank/DDBJ databases">
        <title>Characterization and engineering of Streptomyces griseofuscus DSM40191 as a potential heterologous host for expression of BGCs.</title>
        <authorList>
            <person name="Gren T."/>
            <person name="Whitford C.M."/>
            <person name="Mohite O.S."/>
            <person name="Joergensen T.S."/>
            <person name="Nielsen J.B."/>
            <person name="Lee S.Y."/>
            <person name="Weber T."/>
        </authorList>
    </citation>
    <scope>NUCLEOTIDE SEQUENCE [LARGE SCALE GENOMIC DNA]</scope>
    <source>
        <strain evidence="1 2">DSM 40191</strain>
        <plasmid evidence="1 2">pSGRIFU3</plasmid>
    </source>
</reference>
<evidence type="ECO:0000313" key="1">
    <source>
        <dbReference type="EMBL" id="QNT98423.1"/>
    </source>
</evidence>
<keyword evidence="1" id="KW-0614">Plasmid</keyword>
<gene>
    <name evidence="1" type="ORF">HEP81_08197</name>
</gene>
<sequence length="382" mass="42295">MVRFFLVALCRALCRDGSAVVRGSESMKTTVIERRAELLRLYTGLPWQAALQRVQAAAPGSLLISQPGAEQLLLEAQVMTALAWRRITTVHPWGIEYVDPYSDRLLIRFEADPVERRNPDDTQAMELAGVLLPRADECGDVMGAPGARTHIEDEQVVLRVLGTSASITLQGLDPDEWLDAVDTQDRQMLACGMTLCHRDMPTRWHPAERRHRRQHRRGAAASAWLPSGLLRRVGLLRTLGVPLAVTGWIGNHERGGGERWIIDPTFAEGHGATGYRRLIALLASPGWGLPVKPIDEHCNCHLPPGFSDQCTTVNAVLAEHSGVLEVRAIHRRGNRLQWIQEHCPATYAAQQQLALPVPAWVDRWLERVGVPDATTGAVSSPR</sequence>
<evidence type="ECO:0000313" key="2">
    <source>
        <dbReference type="Proteomes" id="UP000516422"/>
    </source>
</evidence>
<dbReference type="Proteomes" id="UP000516422">
    <property type="component" value="Plasmid pSGRIFU3"/>
</dbReference>
<accession>A0A7H1QDP3</accession>
<dbReference type="AlphaFoldDB" id="A0A7H1QDP3"/>
<proteinExistence type="predicted"/>
<protein>
    <submittedName>
        <fullName evidence="1">Uncharacterized protein</fullName>
    </submittedName>
</protein>
<organism evidence="1 2">
    <name type="scientific">Streptomyces griseofuscus</name>
    <dbReference type="NCBI Taxonomy" id="146922"/>
    <lineage>
        <taxon>Bacteria</taxon>
        <taxon>Bacillati</taxon>
        <taxon>Actinomycetota</taxon>
        <taxon>Actinomycetes</taxon>
        <taxon>Kitasatosporales</taxon>
        <taxon>Streptomycetaceae</taxon>
        <taxon>Streptomyces</taxon>
    </lineage>
</organism>
<dbReference type="KEGG" id="sgf:HEP81_08197"/>
<geneLocation type="plasmid" evidence="1 2">
    <name>pSGRIFU3</name>
</geneLocation>